<proteinExistence type="predicted"/>
<accession>A0ACC0BW35</accession>
<organism evidence="1 2">
    <name type="scientific">Catharanthus roseus</name>
    <name type="common">Madagascar periwinkle</name>
    <name type="synonym">Vinca rosea</name>
    <dbReference type="NCBI Taxonomy" id="4058"/>
    <lineage>
        <taxon>Eukaryota</taxon>
        <taxon>Viridiplantae</taxon>
        <taxon>Streptophyta</taxon>
        <taxon>Embryophyta</taxon>
        <taxon>Tracheophyta</taxon>
        <taxon>Spermatophyta</taxon>
        <taxon>Magnoliopsida</taxon>
        <taxon>eudicotyledons</taxon>
        <taxon>Gunneridae</taxon>
        <taxon>Pentapetalae</taxon>
        <taxon>asterids</taxon>
        <taxon>lamiids</taxon>
        <taxon>Gentianales</taxon>
        <taxon>Apocynaceae</taxon>
        <taxon>Rauvolfioideae</taxon>
        <taxon>Vinceae</taxon>
        <taxon>Catharanthinae</taxon>
        <taxon>Catharanthus</taxon>
    </lineage>
</organism>
<reference evidence="2" key="1">
    <citation type="journal article" date="2023" name="Nat. Plants">
        <title>Single-cell RNA sequencing provides a high-resolution roadmap for understanding the multicellular compartmentation of specialized metabolism.</title>
        <authorList>
            <person name="Sun S."/>
            <person name="Shen X."/>
            <person name="Li Y."/>
            <person name="Li Y."/>
            <person name="Wang S."/>
            <person name="Li R."/>
            <person name="Zhang H."/>
            <person name="Shen G."/>
            <person name="Guo B."/>
            <person name="Wei J."/>
            <person name="Xu J."/>
            <person name="St-Pierre B."/>
            <person name="Chen S."/>
            <person name="Sun C."/>
        </authorList>
    </citation>
    <scope>NUCLEOTIDE SEQUENCE [LARGE SCALE GENOMIC DNA]</scope>
</reference>
<dbReference type="Proteomes" id="UP001060085">
    <property type="component" value="Linkage Group LG02"/>
</dbReference>
<sequence>MILGYHTGVIGNPANRDTRTVGYQPAGVDRRMTEPPSSPSQIASFVKKVQTIIRGCMVSIGGTLGCTPFQHDIQQTFPVQSSRCLPQELVPDRGARGVKRGTRRLPGGGARGGRPPAPPNLGRGHEDPGHGGEMGKGSEGRGLGDLGSSYQVELFDSPELGFRVFIILVTSPPSIGSSSFRAPFAPRIGSSSFQEPPPPYTVGSST</sequence>
<protein>
    <submittedName>
        <fullName evidence="1">Uncharacterized protein</fullName>
    </submittedName>
</protein>
<keyword evidence="2" id="KW-1185">Reference proteome</keyword>
<gene>
    <name evidence="1" type="ORF">M9H77_07780</name>
</gene>
<name>A0ACC0BW35_CATRO</name>
<evidence type="ECO:0000313" key="2">
    <source>
        <dbReference type="Proteomes" id="UP001060085"/>
    </source>
</evidence>
<comment type="caution">
    <text evidence="1">The sequence shown here is derived from an EMBL/GenBank/DDBJ whole genome shotgun (WGS) entry which is preliminary data.</text>
</comment>
<evidence type="ECO:0000313" key="1">
    <source>
        <dbReference type="EMBL" id="KAI5676830.1"/>
    </source>
</evidence>
<dbReference type="EMBL" id="CM044702">
    <property type="protein sequence ID" value="KAI5676830.1"/>
    <property type="molecule type" value="Genomic_DNA"/>
</dbReference>